<keyword evidence="2" id="KW-1185">Reference proteome</keyword>
<dbReference type="InterPro" id="IPR021125">
    <property type="entry name" value="DUF2127"/>
</dbReference>
<sequence>MKPVHERRIHQIFEIGVWLKGAHALIECVGGLLLYVVSTDTIASWVNAFTQDELIEDPNDFIAGHLSQMASIFTPSTCSATA</sequence>
<protein>
    <submittedName>
        <fullName evidence="1">Putative membrane protein DUF2127</fullName>
    </submittedName>
</protein>
<gene>
    <name evidence="1" type="ORF">IQ26_07601</name>
</gene>
<organism evidence="1 2">
    <name type="scientific">Mesorhizobium tianshanense</name>
    <dbReference type="NCBI Taxonomy" id="39844"/>
    <lineage>
        <taxon>Bacteria</taxon>
        <taxon>Pseudomonadati</taxon>
        <taxon>Pseudomonadota</taxon>
        <taxon>Alphaproteobacteria</taxon>
        <taxon>Hyphomicrobiales</taxon>
        <taxon>Phyllobacteriaceae</taxon>
        <taxon>Mesorhizobium</taxon>
    </lineage>
</organism>
<dbReference type="EMBL" id="VLKT01000113">
    <property type="protein sequence ID" value="TWI17082.1"/>
    <property type="molecule type" value="Genomic_DNA"/>
</dbReference>
<accession>A0A562MB80</accession>
<evidence type="ECO:0000313" key="1">
    <source>
        <dbReference type="EMBL" id="TWI17082.1"/>
    </source>
</evidence>
<comment type="caution">
    <text evidence="1">The sequence shown here is derived from an EMBL/GenBank/DDBJ whole genome shotgun (WGS) entry which is preliminary data.</text>
</comment>
<evidence type="ECO:0000313" key="2">
    <source>
        <dbReference type="Proteomes" id="UP000317122"/>
    </source>
</evidence>
<dbReference type="AlphaFoldDB" id="A0A562MB80"/>
<proteinExistence type="predicted"/>
<name>A0A562MB80_9HYPH</name>
<dbReference type="Pfam" id="PF09900">
    <property type="entry name" value="DUF2127"/>
    <property type="match status" value="1"/>
</dbReference>
<dbReference type="Proteomes" id="UP000317122">
    <property type="component" value="Unassembled WGS sequence"/>
</dbReference>
<reference evidence="1 2" key="1">
    <citation type="journal article" date="2015" name="Stand. Genomic Sci.">
        <title>Genomic Encyclopedia of Bacterial and Archaeal Type Strains, Phase III: the genomes of soil and plant-associated and newly described type strains.</title>
        <authorList>
            <person name="Whitman W.B."/>
            <person name="Woyke T."/>
            <person name="Klenk H.P."/>
            <person name="Zhou Y."/>
            <person name="Lilburn T.G."/>
            <person name="Beck B.J."/>
            <person name="De Vos P."/>
            <person name="Vandamme P."/>
            <person name="Eisen J.A."/>
            <person name="Garrity G."/>
            <person name="Hugenholtz P."/>
            <person name="Kyrpides N.C."/>
        </authorList>
    </citation>
    <scope>NUCLEOTIDE SEQUENCE [LARGE SCALE GENOMIC DNA]</scope>
    <source>
        <strain evidence="1 2">CGMCC 1.2546</strain>
    </source>
</reference>